<feature type="region of interest" description="Disordered" evidence="1">
    <location>
        <begin position="105"/>
        <end position="148"/>
    </location>
</feature>
<proteinExistence type="predicted"/>
<reference evidence="2" key="1">
    <citation type="journal article" date="2020" name="mSystems">
        <title>Genome- and Community-Level Interaction Insights into Carbon Utilization and Element Cycling Functions of Hydrothermarchaeota in Hydrothermal Sediment.</title>
        <authorList>
            <person name="Zhou Z."/>
            <person name="Liu Y."/>
            <person name="Xu W."/>
            <person name="Pan J."/>
            <person name="Luo Z.H."/>
            <person name="Li M."/>
        </authorList>
    </citation>
    <scope>NUCLEOTIDE SEQUENCE</scope>
    <source>
        <strain evidence="2">SpSt-997</strain>
    </source>
</reference>
<dbReference type="AlphaFoldDB" id="A0A8J4H6Z8"/>
<dbReference type="EMBL" id="DTQM01000019">
    <property type="protein sequence ID" value="HGC41796.1"/>
    <property type="molecule type" value="Genomic_DNA"/>
</dbReference>
<evidence type="ECO:0000256" key="1">
    <source>
        <dbReference type="SAM" id="MobiDB-lite"/>
    </source>
</evidence>
<protein>
    <submittedName>
        <fullName evidence="2">Uncharacterized protein</fullName>
    </submittedName>
</protein>
<evidence type="ECO:0000313" key="2">
    <source>
        <dbReference type="EMBL" id="HGC41796.1"/>
    </source>
</evidence>
<accession>A0A8J4H6Z8</accession>
<feature type="compositionally biased region" description="Basic and acidic residues" evidence="1">
    <location>
        <begin position="138"/>
        <end position="148"/>
    </location>
</feature>
<comment type="caution">
    <text evidence="2">The sequence shown here is derived from an EMBL/GenBank/DDBJ whole genome shotgun (WGS) entry which is preliminary data.</text>
</comment>
<organism evidence="2">
    <name type="scientific">Acidicaldus sp</name>
    <dbReference type="NCBI Taxonomy" id="1872105"/>
    <lineage>
        <taxon>Bacteria</taxon>
        <taxon>Pseudomonadati</taxon>
        <taxon>Pseudomonadota</taxon>
        <taxon>Alphaproteobacteria</taxon>
        <taxon>Acetobacterales</taxon>
        <taxon>Acetobacteraceae</taxon>
        <taxon>Acidicaldus</taxon>
    </lineage>
</organism>
<sequence>MLQSAAAAVKSAVPASIAAGPVGFDKLRVRAVDLCATQPRDAGARHYGIYMAPAAHFSLGDPSFVTICGIDLLAAVSGALYTYRGEEIAFGCAEDTPRADDRLAALPPTAPRDRARRSASGFRFGVAERKSLPAPQNRPERRGKGWVR</sequence>
<gene>
    <name evidence="2" type="ORF">ENY07_01010</name>
</gene>
<name>A0A8J4H6Z8_9PROT</name>